<proteinExistence type="predicted"/>
<keyword evidence="3" id="KW-1185">Reference proteome</keyword>
<sequence length="90" mass="9813">MNRVDRSRQSQSPLSDAQEAVESAVRASKQALSHPSITMLSQAEHAIQHAEKGLLGALSNSQEKPWLEAAESLEEAKSTVSELENSKNKE</sequence>
<name>A0A1M6LYI8_9BACL</name>
<dbReference type="RefSeq" id="WP_072873023.1">
    <property type="nucleotide sequence ID" value="NZ_FRAF01000003.1"/>
</dbReference>
<evidence type="ECO:0000313" key="3">
    <source>
        <dbReference type="Proteomes" id="UP000184016"/>
    </source>
</evidence>
<feature type="region of interest" description="Disordered" evidence="1">
    <location>
        <begin position="70"/>
        <end position="90"/>
    </location>
</feature>
<feature type="region of interest" description="Disordered" evidence="1">
    <location>
        <begin position="1"/>
        <end position="30"/>
    </location>
</feature>
<protein>
    <submittedName>
        <fullName evidence="2">Uncharacterized protein</fullName>
    </submittedName>
</protein>
<evidence type="ECO:0000256" key="1">
    <source>
        <dbReference type="SAM" id="MobiDB-lite"/>
    </source>
</evidence>
<dbReference type="Proteomes" id="UP000184016">
    <property type="component" value="Unassembled WGS sequence"/>
</dbReference>
<evidence type="ECO:0000313" key="2">
    <source>
        <dbReference type="EMBL" id="SHJ76123.1"/>
    </source>
</evidence>
<reference evidence="3" key="1">
    <citation type="submission" date="2016-11" db="EMBL/GenBank/DDBJ databases">
        <authorList>
            <person name="Varghese N."/>
            <person name="Submissions S."/>
        </authorList>
    </citation>
    <scope>NUCLEOTIDE SEQUENCE [LARGE SCALE GENOMIC DNA]</scope>
    <source>
        <strain evidence="3">USBA-503</strain>
    </source>
</reference>
<organism evidence="2 3">
    <name type="scientific">Alicyclobacillus tolerans</name>
    <dbReference type="NCBI Taxonomy" id="90970"/>
    <lineage>
        <taxon>Bacteria</taxon>
        <taxon>Bacillati</taxon>
        <taxon>Bacillota</taxon>
        <taxon>Bacilli</taxon>
        <taxon>Bacillales</taxon>
        <taxon>Alicyclobacillaceae</taxon>
        <taxon>Alicyclobacillus</taxon>
    </lineage>
</organism>
<accession>A0A1M6LYI8</accession>
<dbReference type="AlphaFoldDB" id="A0A1M6LYI8"/>
<dbReference type="EMBL" id="FRAF01000003">
    <property type="protein sequence ID" value="SHJ76123.1"/>
    <property type="molecule type" value="Genomic_DNA"/>
</dbReference>
<gene>
    <name evidence="2" type="ORF">SAMN05443507_103114</name>
</gene>
<dbReference type="OrthoDB" id="2932110at2"/>